<keyword evidence="5" id="KW-1185">Reference proteome</keyword>
<evidence type="ECO:0000256" key="1">
    <source>
        <dbReference type="ARBA" id="ARBA00022574"/>
    </source>
</evidence>
<evidence type="ECO:0000256" key="3">
    <source>
        <dbReference type="PROSITE-ProRule" id="PRU00221"/>
    </source>
</evidence>
<evidence type="ECO:0000313" key="4">
    <source>
        <dbReference type="EMBL" id="MCL6422476.1"/>
    </source>
</evidence>
<dbReference type="EMBL" id="JAKNCJ010000001">
    <property type="protein sequence ID" value="MCL6422476.1"/>
    <property type="molecule type" value="Genomic_DNA"/>
</dbReference>
<gene>
    <name evidence="4" type="ORF">Bequi_03595</name>
</gene>
<evidence type="ECO:0008006" key="6">
    <source>
        <dbReference type="Google" id="ProtNLM"/>
    </source>
</evidence>
<dbReference type="RefSeq" id="WP_249736574.1">
    <property type="nucleotide sequence ID" value="NZ_JAKNCJ010000001.1"/>
</dbReference>
<comment type="caution">
    <text evidence="4">The sequence shown here is derived from an EMBL/GenBank/DDBJ whole genome shotgun (WGS) entry which is preliminary data.</text>
</comment>
<reference evidence="4" key="1">
    <citation type="submission" date="2022-02" db="EMBL/GenBank/DDBJ databases">
        <authorList>
            <person name="Lee M."/>
            <person name="Kim S.-J."/>
            <person name="Jung M.-Y."/>
        </authorList>
    </citation>
    <scope>NUCLEOTIDE SEQUENCE</scope>
    <source>
        <strain evidence="4">JHP9</strain>
    </source>
</reference>
<dbReference type="InterPro" id="IPR001680">
    <property type="entry name" value="WD40_rpt"/>
</dbReference>
<organism evidence="4 5">
    <name type="scientific">Brachybacterium equifaecis</name>
    <dbReference type="NCBI Taxonomy" id="2910770"/>
    <lineage>
        <taxon>Bacteria</taxon>
        <taxon>Bacillati</taxon>
        <taxon>Actinomycetota</taxon>
        <taxon>Actinomycetes</taxon>
        <taxon>Micrococcales</taxon>
        <taxon>Dermabacteraceae</taxon>
        <taxon>Brachybacterium</taxon>
    </lineage>
</organism>
<dbReference type="SUPFAM" id="SSF82171">
    <property type="entry name" value="DPP6 N-terminal domain-like"/>
    <property type="match status" value="1"/>
</dbReference>
<dbReference type="SMART" id="SM00320">
    <property type="entry name" value="WD40"/>
    <property type="match status" value="3"/>
</dbReference>
<keyword evidence="2" id="KW-0677">Repeat</keyword>
<evidence type="ECO:0000256" key="2">
    <source>
        <dbReference type="ARBA" id="ARBA00022737"/>
    </source>
</evidence>
<feature type="repeat" description="WD" evidence="3">
    <location>
        <begin position="163"/>
        <end position="197"/>
    </location>
</feature>
<dbReference type="InterPro" id="IPR019775">
    <property type="entry name" value="WD40_repeat_CS"/>
</dbReference>
<dbReference type="PROSITE" id="PS00678">
    <property type="entry name" value="WD_REPEATS_1"/>
    <property type="match status" value="1"/>
</dbReference>
<dbReference type="PROSITE" id="PS50294">
    <property type="entry name" value="WD_REPEATS_REGION"/>
    <property type="match status" value="1"/>
</dbReference>
<name>A0ABT0QXT7_9MICO</name>
<proteinExistence type="predicted"/>
<dbReference type="InterPro" id="IPR015943">
    <property type="entry name" value="WD40/YVTN_repeat-like_dom_sf"/>
</dbReference>
<dbReference type="Pfam" id="PF00400">
    <property type="entry name" value="WD40"/>
    <property type="match status" value="1"/>
</dbReference>
<dbReference type="PANTHER" id="PTHR19879">
    <property type="entry name" value="TRANSCRIPTION INITIATION FACTOR TFIID"/>
    <property type="match status" value="1"/>
</dbReference>
<sequence>MTAQQRLCDPSDLPVRRPARRQLLGLALLPAALGLTGCDTITARFRRTEARCLGPDEEIPEEVFQTAPEGVVYDVQPIDPDVIFYAGPIVSPDGSLVAATGRDGLTIWDTASGQVVRQAAVRGGAPMAWHPDGTMLALSGGRYISLVNVDGTLRGTLIGHEMPASGSAGMYDLAFRPDGARLASSHSDGTIRFWDVSADSCGPVDVIQHGQEDQKSLAFSPDGTVLAVGGRTSYTTSTPGVPPELWDPATGERITVLDQVTGKIEELWYSDDGTLLVARASAPELAVVDAEGTVVAEHTIDARSYQGFVAGGSGTRAAFRTAYDELTIWDRETGELARWTGAPYRSAAFSPDDTVLYVLVPETGIIAWDGTSTRAFDLP</sequence>
<dbReference type="PROSITE" id="PS50082">
    <property type="entry name" value="WD_REPEATS_2"/>
    <property type="match status" value="1"/>
</dbReference>
<keyword evidence="1 3" id="KW-0853">WD repeat</keyword>
<dbReference type="PANTHER" id="PTHR19879:SF9">
    <property type="entry name" value="TRANSCRIPTION INITIATION FACTOR TFIID SUBUNIT 5"/>
    <property type="match status" value="1"/>
</dbReference>
<dbReference type="Proteomes" id="UP001203761">
    <property type="component" value="Unassembled WGS sequence"/>
</dbReference>
<accession>A0ABT0QXT7</accession>
<dbReference type="Gene3D" id="2.130.10.10">
    <property type="entry name" value="YVTN repeat-like/Quinoprotein amine dehydrogenase"/>
    <property type="match status" value="2"/>
</dbReference>
<protein>
    <recommendedName>
        <fullName evidence="6">WD40 repeat domain-containing protein</fullName>
    </recommendedName>
</protein>
<evidence type="ECO:0000313" key="5">
    <source>
        <dbReference type="Proteomes" id="UP001203761"/>
    </source>
</evidence>